<proteinExistence type="predicted"/>
<feature type="domain" description="SH3" evidence="5">
    <location>
        <begin position="971"/>
        <end position="1028"/>
    </location>
</feature>
<dbReference type="InterPro" id="IPR001655">
    <property type="entry name" value="P47PHOX"/>
</dbReference>
<name>A0ABQ9FK54_TEGGR</name>
<dbReference type="PRINTS" id="PR00498">
    <property type="entry name" value="P47PHOX"/>
</dbReference>
<feature type="region of interest" description="Disordered" evidence="4">
    <location>
        <begin position="372"/>
        <end position="825"/>
    </location>
</feature>
<feature type="compositionally biased region" description="Basic and acidic residues" evidence="4">
    <location>
        <begin position="496"/>
        <end position="505"/>
    </location>
</feature>
<feature type="compositionally biased region" description="Basic and acidic residues" evidence="4">
    <location>
        <begin position="757"/>
        <end position="766"/>
    </location>
</feature>
<evidence type="ECO:0000259" key="5">
    <source>
        <dbReference type="PROSITE" id="PS50002"/>
    </source>
</evidence>
<keyword evidence="1 3" id="KW-0728">SH3 domain</keyword>
<comment type="caution">
    <text evidence="6">The sequence shown here is derived from an EMBL/GenBank/DDBJ whole genome shotgun (WGS) entry which is preliminary data.</text>
</comment>
<gene>
    <name evidence="6" type="ORF">KUTeg_005548</name>
</gene>
<evidence type="ECO:0000256" key="1">
    <source>
        <dbReference type="ARBA" id="ARBA00022443"/>
    </source>
</evidence>
<sequence length="1028" mass="112634">MSGQGRITDINVVDVEKRRHPSKHYHELLEKFPIEAGVIDPTQRIIPFLPGSSWTEYLGKIYLGRSHIRDALIKCPEKISQCNAVLEFFEVEPEDLNPVQEEEEKKKKAKNKTVEKISAPKVAEEYIVIADYVKEDKWDLNLSAGMVVDVLEKSESGWWFVHVEEQQGWVPSTYLERRDGTKDLAFQKFRAGEEEKYICTDEFTADGADEISLDTGAVVEAHMERVAQASGVQVVSTLSDISDLLKDDDQENTEGGDSVVSKKTLPHILKKSHSLERGGSIRPPPRQNTIKNRNNNVQKILPSSSNYVYCTVAEFSDSVGDGISFQTNERVTVLDETETGWWFVKIGDKEGWAPSSYIEKQEVITVQESFLEEDEDKINLPTQDDHYDDVEENSESGDSDSDDEWDYENQEPTPPPLPRSKPTPTPPVPTTDTVNSITSALKSKFNAPKTDDVLVRPKLSTLSEQNRPNSRGGSGKRPGSKPPPPPPAKSIPIGQEKSHDSDISKLHSPGSGGIADALKARFDMKQNNRLSNTNKSAQFGSDSSGPKPSLPPKLPSKPSSATQGQRSPRVSQNIETGSKSDNLADVLKSKFEARQASSGSALENVQPPTKPDLKPHAIKPHSLGKQKPTLPFHAHTAPPPAERPLTPPKKTSLPRTPPKSPITKKDESSGGNSSDLSSVLKAKFEARQSASQETISNDRPPAPLPKKQFPSKPVLPSKGGSDKHVSASPNWSKKNFSKEMSESETKPAAGLASVLKSKFEGGDAAHKPPVVSSRPAIPTKSAAPKPNLPSKTFNKTHSDTKPPPIAKKFNNSENVSKTQPGKIGSGNFAALRAKLEQSKTLTTGIVTNSSPVTPAYNANEKQMENNPVSHDSVNISNQITKPPKLKSTKYVAISDFSADNDGEVNLYEGDFVEVVEKSDDWWLVKVGSEEGWAPASYIEEHDGSDNIGVHSPENDSGFTSPSGVCVQESENNFSRFKTTARFVAENAGEIGFSKGEFVEVLEQGDEGWWYISVNGQEGWAPASYIKEM</sequence>
<dbReference type="Gene3D" id="2.30.30.40">
    <property type="entry name" value="SH3 Domains"/>
    <property type="match status" value="4"/>
</dbReference>
<keyword evidence="7" id="KW-1185">Reference proteome</keyword>
<feature type="compositionally biased region" description="Polar residues" evidence="4">
    <location>
        <begin position="688"/>
        <end position="697"/>
    </location>
</feature>
<feature type="compositionally biased region" description="Low complexity" evidence="4">
    <location>
        <begin position="669"/>
        <end position="678"/>
    </location>
</feature>
<evidence type="ECO:0000256" key="4">
    <source>
        <dbReference type="SAM" id="MobiDB-lite"/>
    </source>
</evidence>
<evidence type="ECO:0000313" key="6">
    <source>
        <dbReference type="EMBL" id="KAJ8317644.1"/>
    </source>
</evidence>
<dbReference type="PROSITE" id="PS50002">
    <property type="entry name" value="SH3"/>
    <property type="match status" value="4"/>
</dbReference>
<dbReference type="InterPro" id="IPR051228">
    <property type="entry name" value="NADPH_Oxidase/PX-Domain"/>
</dbReference>
<dbReference type="CDD" id="cd11856">
    <property type="entry name" value="SH3_p47phox_like"/>
    <property type="match status" value="2"/>
</dbReference>
<feature type="compositionally biased region" description="Basic and acidic residues" evidence="4">
    <location>
        <begin position="736"/>
        <end position="745"/>
    </location>
</feature>
<feature type="region of interest" description="Disordered" evidence="4">
    <location>
        <begin position="273"/>
        <end position="294"/>
    </location>
</feature>
<feature type="compositionally biased region" description="Polar residues" evidence="4">
    <location>
        <begin position="561"/>
        <end position="581"/>
    </location>
</feature>
<feature type="compositionally biased region" description="Polar residues" evidence="4">
    <location>
        <begin position="527"/>
        <end position="542"/>
    </location>
</feature>
<dbReference type="Pfam" id="PF07653">
    <property type="entry name" value="SH3_2"/>
    <property type="match status" value="1"/>
</dbReference>
<accession>A0ABQ9FK54</accession>
<dbReference type="Gene3D" id="3.30.1520.10">
    <property type="entry name" value="Phox-like domain"/>
    <property type="match status" value="1"/>
</dbReference>
<dbReference type="InterPro" id="IPR036028">
    <property type="entry name" value="SH3-like_dom_sf"/>
</dbReference>
<feature type="compositionally biased region" description="Acidic residues" evidence="4">
    <location>
        <begin position="386"/>
        <end position="409"/>
    </location>
</feature>
<dbReference type="SUPFAM" id="SSF64268">
    <property type="entry name" value="PX domain"/>
    <property type="match status" value="1"/>
</dbReference>
<feature type="compositionally biased region" description="Pro residues" evidence="4">
    <location>
        <begin position="412"/>
        <end position="429"/>
    </location>
</feature>
<reference evidence="6 7" key="1">
    <citation type="submission" date="2022-12" db="EMBL/GenBank/DDBJ databases">
        <title>Chromosome-level genome of Tegillarca granosa.</title>
        <authorList>
            <person name="Kim J."/>
        </authorList>
    </citation>
    <scope>NUCLEOTIDE SEQUENCE [LARGE SCALE GENOMIC DNA]</scope>
    <source>
        <strain evidence="6">Teg-2019</strain>
        <tissue evidence="6">Adductor muscle</tissue>
    </source>
</reference>
<dbReference type="PANTHER" id="PTHR15706:SF2">
    <property type="entry name" value="SH3 AND PX DOMAIN-CONTAINING PROTEIN 2A"/>
    <property type="match status" value="1"/>
</dbReference>
<feature type="compositionally biased region" description="Pro residues" evidence="4">
    <location>
        <begin position="637"/>
        <end position="647"/>
    </location>
</feature>
<dbReference type="Proteomes" id="UP001217089">
    <property type="component" value="Unassembled WGS sequence"/>
</dbReference>
<feature type="compositionally biased region" description="Polar residues" evidence="4">
    <location>
        <begin position="595"/>
        <end position="607"/>
    </location>
</feature>
<dbReference type="InterPro" id="IPR036871">
    <property type="entry name" value="PX_dom_sf"/>
</dbReference>
<dbReference type="PANTHER" id="PTHR15706">
    <property type="entry name" value="SH3 MULTIPLE DOMAIN"/>
    <property type="match status" value="1"/>
</dbReference>
<dbReference type="SMART" id="SM00326">
    <property type="entry name" value="SH3"/>
    <property type="match status" value="4"/>
</dbReference>
<feature type="compositionally biased region" description="Polar residues" evidence="4">
    <location>
        <begin position="809"/>
        <end position="819"/>
    </location>
</feature>
<organism evidence="6 7">
    <name type="scientific">Tegillarca granosa</name>
    <name type="common">Malaysian cockle</name>
    <name type="synonym">Anadara granosa</name>
    <dbReference type="NCBI Taxonomy" id="220873"/>
    <lineage>
        <taxon>Eukaryota</taxon>
        <taxon>Metazoa</taxon>
        <taxon>Spiralia</taxon>
        <taxon>Lophotrochozoa</taxon>
        <taxon>Mollusca</taxon>
        <taxon>Bivalvia</taxon>
        <taxon>Autobranchia</taxon>
        <taxon>Pteriomorphia</taxon>
        <taxon>Arcoida</taxon>
        <taxon>Arcoidea</taxon>
        <taxon>Arcidae</taxon>
        <taxon>Tegillarca</taxon>
    </lineage>
</organism>
<dbReference type="SUPFAM" id="SSF50044">
    <property type="entry name" value="SH3-domain"/>
    <property type="match status" value="4"/>
</dbReference>
<evidence type="ECO:0000256" key="2">
    <source>
        <dbReference type="ARBA" id="ARBA00022737"/>
    </source>
</evidence>
<feature type="domain" description="SH3" evidence="5">
    <location>
        <begin position="885"/>
        <end position="943"/>
    </location>
</feature>
<feature type="domain" description="SH3" evidence="5">
    <location>
        <begin position="121"/>
        <end position="180"/>
    </location>
</feature>
<evidence type="ECO:0000313" key="7">
    <source>
        <dbReference type="Proteomes" id="UP001217089"/>
    </source>
</evidence>
<keyword evidence="2" id="KW-0677">Repeat</keyword>
<evidence type="ECO:0000256" key="3">
    <source>
        <dbReference type="PROSITE-ProRule" id="PRU00192"/>
    </source>
</evidence>
<dbReference type="InterPro" id="IPR001452">
    <property type="entry name" value="SH3_domain"/>
</dbReference>
<dbReference type="EMBL" id="JARBDR010000246">
    <property type="protein sequence ID" value="KAJ8317644.1"/>
    <property type="molecule type" value="Genomic_DNA"/>
</dbReference>
<protein>
    <recommendedName>
        <fullName evidence="5">SH3 domain-containing protein</fullName>
    </recommendedName>
</protein>
<dbReference type="Pfam" id="PF00018">
    <property type="entry name" value="SH3_1"/>
    <property type="match status" value="3"/>
</dbReference>
<feature type="compositionally biased region" description="Pro residues" evidence="4">
    <location>
        <begin position="480"/>
        <end position="489"/>
    </location>
</feature>
<feature type="domain" description="SH3" evidence="5">
    <location>
        <begin position="304"/>
        <end position="363"/>
    </location>
</feature>